<dbReference type="Pfam" id="PF12728">
    <property type="entry name" value="HTH_17"/>
    <property type="match status" value="1"/>
</dbReference>
<evidence type="ECO:0000313" key="2">
    <source>
        <dbReference type="EMBL" id="MDN4519606.1"/>
    </source>
</evidence>
<dbReference type="InterPro" id="IPR041657">
    <property type="entry name" value="HTH_17"/>
</dbReference>
<keyword evidence="3" id="KW-1185">Reference proteome</keyword>
<dbReference type="SUPFAM" id="SSF46955">
    <property type="entry name" value="Putative DNA-binding domain"/>
    <property type="match status" value="1"/>
</dbReference>
<proteinExistence type="predicted"/>
<organism evidence="2 3">
    <name type="scientific">Mycolicibacterium austroafricanum</name>
    <name type="common">Mycobacterium austroafricanum</name>
    <dbReference type="NCBI Taxonomy" id="39687"/>
    <lineage>
        <taxon>Bacteria</taxon>
        <taxon>Bacillati</taxon>
        <taxon>Actinomycetota</taxon>
        <taxon>Actinomycetes</taxon>
        <taxon>Mycobacteriales</taxon>
        <taxon>Mycobacteriaceae</taxon>
        <taxon>Mycolicibacterium</taxon>
    </lineage>
</organism>
<accession>A0ABT8HFS5</accession>
<dbReference type="InterPro" id="IPR009061">
    <property type="entry name" value="DNA-bd_dom_put_sf"/>
</dbReference>
<gene>
    <name evidence="2" type="ORF">QYF68_17545</name>
</gene>
<comment type="caution">
    <text evidence="2">The sequence shown here is derived from an EMBL/GenBank/DDBJ whole genome shotgun (WGS) entry which is preliminary data.</text>
</comment>
<name>A0ABT8HFS5_MYCAO</name>
<feature type="domain" description="Helix-turn-helix" evidence="1">
    <location>
        <begin position="14"/>
        <end position="62"/>
    </location>
</feature>
<dbReference type="EMBL" id="JAUHTC010000055">
    <property type="protein sequence ID" value="MDN4519606.1"/>
    <property type="molecule type" value="Genomic_DNA"/>
</dbReference>
<dbReference type="NCBIfam" id="TIGR01764">
    <property type="entry name" value="excise"/>
    <property type="match status" value="1"/>
</dbReference>
<protein>
    <submittedName>
        <fullName evidence="2">Helix-turn-helix domain-containing protein</fullName>
    </submittedName>
</protein>
<dbReference type="InterPro" id="IPR010093">
    <property type="entry name" value="SinI_DNA-bd"/>
</dbReference>
<sequence length="68" mass="7799">MPARRAVRREQPELLTINEAAALLRVHPRTVRRFIEDGRLPGYQLGGRVVRVRRDDLTKLLTRIPTAG</sequence>
<evidence type="ECO:0000313" key="3">
    <source>
        <dbReference type="Proteomes" id="UP001172687"/>
    </source>
</evidence>
<dbReference type="Proteomes" id="UP001172687">
    <property type="component" value="Unassembled WGS sequence"/>
</dbReference>
<reference evidence="2" key="1">
    <citation type="submission" date="2023-07" db="EMBL/GenBank/DDBJ databases">
        <title>Degradation of tert-butanol by M. austroafricanum TBA100.</title>
        <authorList>
            <person name="Helbich S."/>
            <person name="Vainshtein Y."/>
        </authorList>
    </citation>
    <scope>NUCLEOTIDE SEQUENCE</scope>
    <source>
        <strain evidence="2">TBA100</strain>
    </source>
</reference>
<evidence type="ECO:0000259" key="1">
    <source>
        <dbReference type="Pfam" id="PF12728"/>
    </source>
</evidence>